<dbReference type="Gene3D" id="3.30.830.10">
    <property type="entry name" value="Metalloenzyme, LuxS/M16 peptidase-like"/>
    <property type="match status" value="2"/>
</dbReference>
<dbReference type="SUPFAM" id="SSF63411">
    <property type="entry name" value="LuxS/MPP-like metallohydrolase"/>
    <property type="match status" value="2"/>
</dbReference>
<dbReference type="InterPro" id="IPR011249">
    <property type="entry name" value="Metalloenz_LuxS/M16"/>
</dbReference>
<dbReference type="InterPro" id="IPR011765">
    <property type="entry name" value="Pept_M16_N"/>
</dbReference>
<keyword evidence="9" id="KW-0732">Signal</keyword>
<dbReference type="PANTHER" id="PTHR43690:SF17">
    <property type="entry name" value="PROTEIN YHJJ"/>
    <property type="match status" value="1"/>
</dbReference>
<keyword evidence="7" id="KW-0482">Metalloprotease</keyword>
<dbReference type="Pfam" id="PF05193">
    <property type="entry name" value="Peptidase_M16_C"/>
    <property type="match status" value="1"/>
</dbReference>
<keyword evidence="6" id="KW-0862">Zinc</keyword>
<keyword evidence="4" id="KW-0479">Metal-binding</keyword>
<keyword evidence="5" id="KW-0378">Hydrolase</keyword>
<keyword evidence="13" id="KW-1185">Reference proteome</keyword>
<dbReference type="AlphaFoldDB" id="A0A8J3HP12"/>
<evidence type="ECO:0000256" key="2">
    <source>
        <dbReference type="ARBA" id="ARBA00007261"/>
    </source>
</evidence>
<evidence type="ECO:0000256" key="5">
    <source>
        <dbReference type="ARBA" id="ARBA00022801"/>
    </source>
</evidence>
<comment type="cofactor">
    <cofactor evidence="1">
        <name>Zn(2+)</name>
        <dbReference type="ChEBI" id="CHEBI:29105"/>
    </cofactor>
</comment>
<evidence type="ECO:0000256" key="3">
    <source>
        <dbReference type="ARBA" id="ARBA00022670"/>
    </source>
</evidence>
<evidence type="ECO:0000256" key="8">
    <source>
        <dbReference type="RuleBase" id="RU004447"/>
    </source>
</evidence>
<dbReference type="GO" id="GO:0004222">
    <property type="term" value="F:metalloendopeptidase activity"/>
    <property type="evidence" value="ECO:0007669"/>
    <property type="project" value="InterPro"/>
</dbReference>
<evidence type="ECO:0000259" key="11">
    <source>
        <dbReference type="Pfam" id="PF05193"/>
    </source>
</evidence>
<dbReference type="GO" id="GO:0006508">
    <property type="term" value="P:proteolysis"/>
    <property type="evidence" value="ECO:0007669"/>
    <property type="project" value="UniProtKB-KW"/>
</dbReference>
<reference evidence="12 13" key="1">
    <citation type="journal article" date="2021" name="Microb. Ecol.">
        <title>Candidatus Mesenet longicola: Novel Endosymbionts of Brontispa longissima that Induce Cytoplasmic Incompatibility.</title>
        <authorList>
            <person name="Takano S."/>
            <person name="Gotoh Y."/>
            <person name="Hayashi T."/>
        </authorList>
    </citation>
    <scope>NUCLEOTIDE SEQUENCE [LARGE SCALE GENOMIC DNA]</scope>
    <source>
        <strain evidence="12">L5</strain>
    </source>
</reference>
<dbReference type="PROSITE" id="PS00143">
    <property type="entry name" value="INSULINASE"/>
    <property type="match status" value="1"/>
</dbReference>
<protein>
    <submittedName>
        <fullName evidence="12">Peptidase M16</fullName>
    </submittedName>
</protein>
<dbReference type="EMBL" id="BNGU01000013">
    <property type="protein sequence ID" value="GHM59424.1"/>
    <property type="molecule type" value="Genomic_DNA"/>
</dbReference>
<comment type="caution">
    <text evidence="12">The sequence shown here is derived from an EMBL/GenBank/DDBJ whole genome shotgun (WGS) entry which is preliminary data.</text>
</comment>
<dbReference type="Proteomes" id="UP000637906">
    <property type="component" value="Unassembled WGS sequence"/>
</dbReference>
<accession>A0A8J3HP12</accession>
<evidence type="ECO:0000256" key="7">
    <source>
        <dbReference type="ARBA" id="ARBA00023049"/>
    </source>
</evidence>
<name>A0A8J3HP12_9RICK</name>
<proteinExistence type="inferred from homology"/>
<organism evidence="12 13">
    <name type="scientific">Candidatus Mesenet longicola</name>
    <dbReference type="NCBI Taxonomy" id="1892558"/>
    <lineage>
        <taxon>Bacteria</taxon>
        <taxon>Pseudomonadati</taxon>
        <taxon>Pseudomonadota</taxon>
        <taxon>Alphaproteobacteria</taxon>
        <taxon>Rickettsiales</taxon>
        <taxon>Anaplasmataceae</taxon>
        <taxon>Candidatus Mesenet</taxon>
    </lineage>
</organism>
<dbReference type="GO" id="GO:0046872">
    <property type="term" value="F:metal ion binding"/>
    <property type="evidence" value="ECO:0007669"/>
    <property type="project" value="UniProtKB-KW"/>
</dbReference>
<gene>
    <name evidence="12" type="ORF">sL5_04170</name>
</gene>
<evidence type="ECO:0000256" key="4">
    <source>
        <dbReference type="ARBA" id="ARBA00022723"/>
    </source>
</evidence>
<evidence type="ECO:0000259" key="10">
    <source>
        <dbReference type="Pfam" id="PF00675"/>
    </source>
</evidence>
<dbReference type="InterPro" id="IPR050626">
    <property type="entry name" value="Peptidase_M16"/>
</dbReference>
<comment type="similarity">
    <text evidence="2 8">Belongs to the peptidase M16 family.</text>
</comment>
<sequence>MIRKLFIFLSFFIISQSAFALDARINHEKLENGMEIYIIPNHRIPAVMHMVWYKVGGADDPTGKSGLAHYLEHLMFKGTKKFEDVSATIGGIGGQFNAGTSADFTVYYELVQKKDLSLVMEVEADRMRNLNITDEAAEKERNIVLEERKMRIDNSPRAILREEMERAFYRSNYGRPVAGWENEINSFNKDDALSFYNKYYYPNNAILVIVGDVDTDEVLNLTKKHYGSIEFGPVAKRFPGSEPEHNANIAATLDSDEVQEPELFVWYKVPSKVTGKNYLKVSLIADILGGGMSSKLYEDLVLNKNLAVSVSVDYDEMVYNDSAIKISILPKSGVQIQEIENALNESIADFISKGISDKELQSTKYRYKANKIYDLDDLTSIAYFYGSNLILGIPIENIDITYKELDNLSEDEINSEISSIFTKAKLIGYLLPKGDENNVQ</sequence>
<evidence type="ECO:0000256" key="6">
    <source>
        <dbReference type="ARBA" id="ARBA00022833"/>
    </source>
</evidence>
<dbReference type="InterPro" id="IPR001431">
    <property type="entry name" value="Pept_M16_Zn_BS"/>
</dbReference>
<dbReference type="PANTHER" id="PTHR43690">
    <property type="entry name" value="NARDILYSIN"/>
    <property type="match status" value="1"/>
</dbReference>
<dbReference type="Pfam" id="PF00675">
    <property type="entry name" value="Peptidase_M16"/>
    <property type="match status" value="1"/>
</dbReference>
<feature type="domain" description="Peptidase M16 C-terminal" evidence="11">
    <location>
        <begin position="186"/>
        <end position="364"/>
    </location>
</feature>
<evidence type="ECO:0000313" key="13">
    <source>
        <dbReference type="Proteomes" id="UP000637906"/>
    </source>
</evidence>
<feature type="chain" id="PRO_5035314693" evidence="9">
    <location>
        <begin position="21"/>
        <end position="440"/>
    </location>
</feature>
<evidence type="ECO:0000313" key="12">
    <source>
        <dbReference type="EMBL" id="GHM59424.1"/>
    </source>
</evidence>
<evidence type="ECO:0000256" key="9">
    <source>
        <dbReference type="SAM" id="SignalP"/>
    </source>
</evidence>
<evidence type="ECO:0000256" key="1">
    <source>
        <dbReference type="ARBA" id="ARBA00001947"/>
    </source>
</evidence>
<dbReference type="InterPro" id="IPR007863">
    <property type="entry name" value="Peptidase_M16_C"/>
</dbReference>
<keyword evidence="3" id="KW-0645">Protease</keyword>
<feature type="domain" description="Peptidase M16 N-terminal" evidence="10">
    <location>
        <begin position="44"/>
        <end position="178"/>
    </location>
</feature>
<feature type="signal peptide" evidence="9">
    <location>
        <begin position="1"/>
        <end position="20"/>
    </location>
</feature>